<accession>A0A815QRH7</accession>
<comment type="caution">
    <text evidence="1">The sequence shown here is derived from an EMBL/GenBank/DDBJ whole genome shotgun (WGS) entry which is preliminary data.</text>
</comment>
<gene>
    <name evidence="1" type="ORF">CJN711_LOCUS25430</name>
    <name evidence="2" type="ORF">MBJ925_LOCUS20064</name>
</gene>
<evidence type="ECO:0000313" key="1">
    <source>
        <dbReference type="EMBL" id="CAF1466792.1"/>
    </source>
</evidence>
<name>A0A815QRH7_9BILA</name>
<organism evidence="1 3">
    <name type="scientific">Rotaria magnacalcarata</name>
    <dbReference type="NCBI Taxonomy" id="392030"/>
    <lineage>
        <taxon>Eukaryota</taxon>
        <taxon>Metazoa</taxon>
        <taxon>Spiralia</taxon>
        <taxon>Gnathifera</taxon>
        <taxon>Rotifera</taxon>
        <taxon>Eurotatoria</taxon>
        <taxon>Bdelloidea</taxon>
        <taxon>Philodinida</taxon>
        <taxon>Philodinidae</taxon>
        <taxon>Rotaria</taxon>
    </lineage>
</organism>
<dbReference type="AlphaFoldDB" id="A0A815QRH7"/>
<reference evidence="1" key="1">
    <citation type="submission" date="2021-02" db="EMBL/GenBank/DDBJ databases">
        <authorList>
            <person name="Nowell W R."/>
        </authorList>
    </citation>
    <scope>NUCLEOTIDE SEQUENCE</scope>
</reference>
<sequence>MVDDVSIVSNTYSSTQFLINPTFADSSSSLVLWNTWCPSTCGAGSASTIVNSNCRITGNCYKSQCRGGTVDYLVQRFWTVVGERYIISFWFQRVRVIPGTGTAILYVGIF</sequence>
<dbReference type="Proteomes" id="UP000663855">
    <property type="component" value="Unassembled WGS sequence"/>
</dbReference>
<dbReference type="EMBL" id="CAJNRE010010281">
    <property type="protein sequence ID" value="CAF2089365.1"/>
    <property type="molecule type" value="Genomic_DNA"/>
</dbReference>
<dbReference type="EMBL" id="CAJNOV010011835">
    <property type="protein sequence ID" value="CAF1466792.1"/>
    <property type="molecule type" value="Genomic_DNA"/>
</dbReference>
<proteinExistence type="predicted"/>
<evidence type="ECO:0000313" key="3">
    <source>
        <dbReference type="Proteomes" id="UP000663855"/>
    </source>
</evidence>
<evidence type="ECO:0000313" key="2">
    <source>
        <dbReference type="EMBL" id="CAF2089365.1"/>
    </source>
</evidence>
<protein>
    <submittedName>
        <fullName evidence="1">Uncharacterized protein</fullName>
    </submittedName>
</protein>
<dbReference type="Proteomes" id="UP000663824">
    <property type="component" value="Unassembled WGS sequence"/>
</dbReference>